<sequence length="538" mass="59796">MSQAGATTNVLSPLDISAKLAQCDQLAKQDDRASKFVVLFILLDVLSVSSDPQVISKCWHKIDGRLLDKMLLSIETASVSGSEATDLALLGLSILHAFAGFQIVSQLRSFRRRADAVMEFISRRLRSEDSSQREALSKALTVLQSIGAEADGAIHVLTSKRFAKFAMAITDTQNQLGLQLLALCVNQASTVPKETSELFETIFTELLEQMERQIWKGDTFLRALPLVNAIVLQSNVVVKLDEHDKKLKDFLKSALLCPAKGTSYADALLLMTIILQRHGVEWLNLQDAAERTFLVVLGSLAAADIRARLSSTSTRGQTDHVQFTEVEEMHLACNYDLMHCICVYLATSDEMPFDSEQILRLRDDFSAAFGETILYLRERWDRSSYSGIDPAFKNENNADETLPSSPCIIACTRALCFWLQEDESLHLQASHIIDVLFSFLALEAKVGVAYSAWIFPALDALVTTDDGRNMFNTSNGWPVVEAHLLDLADRVNRGAASVNRNRVEEAHCCLSVLQSVNAARFDAWMARHEDVLMRMLSS</sequence>
<dbReference type="Proteomes" id="UP000193685">
    <property type="component" value="Unassembled WGS sequence"/>
</dbReference>
<dbReference type="RefSeq" id="XP_040726900.1">
    <property type="nucleotide sequence ID" value="XM_040868987.1"/>
</dbReference>
<accession>A0A1Y2FNE3</accession>
<dbReference type="PANTHER" id="PTHR13109:SF7">
    <property type="entry name" value="NEUROCHONDRIN"/>
    <property type="match status" value="1"/>
</dbReference>
<dbReference type="PANTHER" id="PTHR13109">
    <property type="entry name" value="NEUROCHONDRIN"/>
    <property type="match status" value="1"/>
</dbReference>
<dbReference type="InterPro" id="IPR008709">
    <property type="entry name" value="Neurochondrin"/>
</dbReference>
<comment type="caution">
    <text evidence="1">The sequence shown here is derived from an EMBL/GenBank/DDBJ whole genome shotgun (WGS) entry which is preliminary data.</text>
</comment>
<reference evidence="1 2" key="1">
    <citation type="submission" date="2016-07" db="EMBL/GenBank/DDBJ databases">
        <title>Pervasive Adenine N6-methylation of Active Genes in Fungi.</title>
        <authorList>
            <consortium name="DOE Joint Genome Institute"/>
            <person name="Mondo S.J."/>
            <person name="Dannebaum R.O."/>
            <person name="Kuo R.C."/>
            <person name="Labutti K."/>
            <person name="Haridas S."/>
            <person name="Kuo A."/>
            <person name="Salamov A."/>
            <person name="Ahrendt S.R."/>
            <person name="Lipzen A."/>
            <person name="Sullivan W."/>
            <person name="Andreopoulos W.B."/>
            <person name="Clum A."/>
            <person name="Lindquist E."/>
            <person name="Daum C."/>
            <person name="Ramamoorthy G.K."/>
            <person name="Gryganskyi A."/>
            <person name="Culley D."/>
            <person name="Magnuson J.K."/>
            <person name="James T.Y."/>
            <person name="O'Malley M.A."/>
            <person name="Stajich J.E."/>
            <person name="Spatafora J.W."/>
            <person name="Visel A."/>
            <person name="Grigoriev I.V."/>
        </authorList>
    </citation>
    <scope>NUCLEOTIDE SEQUENCE [LARGE SCALE GENOMIC DNA]</scope>
    <source>
        <strain evidence="1 2">12-1054</strain>
    </source>
</reference>
<proteinExistence type="predicted"/>
<dbReference type="AlphaFoldDB" id="A0A1Y2FNE3"/>
<dbReference type="Pfam" id="PF05536">
    <property type="entry name" value="Neurochondrin"/>
    <property type="match status" value="1"/>
</dbReference>
<evidence type="ECO:0000313" key="1">
    <source>
        <dbReference type="EMBL" id="ORY85117.1"/>
    </source>
</evidence>
<protein>
    <submittedName>
        <fullName evidence="1">Neurochondrin-domain-containing protein</fullName>
    </submittedName>
</protein>
<dbReference type="OMA" id="CFAWLNS"/>
<dbReference type="OrthoDB" id="8962942at2759"/>
<organism evidence="1 2">
    <name type="scientific">Protomyces lactucae-debilis</name>
    <dbReference type="NCBI Taxonomy" id="2754530"/>
    <lineage>
        <taxon>Eukaryota</taxon>
        <taxon>Fungi</taxon>
        <taxon>Dikarya</taxon>
        <taxon>Ascomycota</taxon>
        <taxon>Taphrinomycotina</taxon>
        <taxon>Taphrinomycetes</taxon>
        <taxon>Taphrinales</taxon>
        <taxon>Protomycetaceae</taxon>
        <taxon>Protomyces</taxon>
    </lineage>
</organism>
<keyword evidence="2" id="KW-1185">Reference proteome</keyword>
<name>A0A1Y2FNE3_PROLT</name>
<dbReference type="EMBL" id="MCFI01000005">
    <property type="protein sequence ID" value="ORY85117.1"/>
    <property type="molecule type" value="Genomic_DNA"/>
</dbReference>
<dbReference type="GeneID" id="63785586"/>
<gene>
    <name evidence="1" type="ORF">BCR37DRAFT_378177</name>
</gene>
<evidence type="ECO:0000313" key="2">
    <source>
        <dbReference type="Proteomes" id="UP000193685"/>
    </source>
</evidence>